<feature type="region of interest" description="Disordered" evidence="1">
    <location>
        <begin position="128"/>
        <end position="150"/>
    </location>
</feature>
<dbReference type="EMBL" id="GGEC01006488">
    <property type="protein sequence ID" value="MBW86971.1"/>
    <property type="molecule type" value="Transcribed_RNA"/>
</dbReference>
<keyword evidence="2" id="KW-0812">Transmembrane</keyword>
<feature type="region of interest" description="Disordered" evidence="1">
    <location>
        <begin position="1"/>
        <end position="20"/>
    </location>
</feature>
<sequence length="150" mass="17296">MADKEMASREDEPRKPQTPFALFPKFHIAIPFLNQPKKAESGAGKEAKNSVIVIPEEGESERIKRENENHRPSVVSFPERRPIIPPSLDVEVEESSGRTQNPIVIWQVYALGGFFILKWVWARWKERKERAKKDDDNESHDEYQSPAEDG</sequence>
<dbReference type="PANTHER" id="PTHR36374:SF1">
    <property type="entry name" value="OS01G0969000 PROTEIN"/>
    <property type="match status" value="1"/>
</dbReference>
<feature type="transmembrane region" description="Helical" evidence="2">
    <location>
        <begin position="103"/>
        <end position="122"/>
    </location>
</feature>
<feature type="compositionally biased region" description="Basic and acidic residues" evidence="1">
    <location>
        <begin position="61"/>
        <end position="71"/>
    </location>
</feature>
<feature type="compositionally biased region" description="Basic and acidic residues" evidence="1">
    <location>
        <begin position="128"/>
        <end position="143"/>
    </location>
</feature>
<feature type="region of interest" description="Disordered" evidence="1">
    <location>
        <begin position="61"/>
        <end position="80"/>
    </location>
</feature>
<evidence type="ECO:0000256" key="1">
    <source>
        <dbReference type="SAM" id="MobiDB-lite"/>
    </source>
</evidence>
<dbReference type="AlphaFoldDB" id="A0A2P2J0G7"/>
<keyword evidence="2" id="KW-1133">Transmembrane helix</keyword>
<accession>A0A2P2J0G7</accession>
<dbReference type="GO" id="GO:0009507">
    <property type="term" value="C:chloroplast"/>
    <property type="evidence" value="ECO:0007669"/>
    <property type="project" value="TreeGrafter"/>
</dbReference>
<organism evidence="3">
    <name type="scientific">Rhizophora mucronata</name>
    <name type="common">Asiatic mangrove</name>
    <dbReference type="NCBI Taxonomy" id="61149"/>
    <lineage>
        <taxon>Eukaryota</taxon>
        <taxon>Viridiplantae</taxon>
        <taxon>Streptophyta</taxon>
        <taxon>Embryophyta</taxon>
        <taxon>Tracheophyta</taxon>
        <taxon>Spermatophyta</taxon>
        <taxon>Magnoliopsida</taxon>
        <taxon>eudicotyledons</taxon>
        <taxon>Gunneridae</taxon>
        <taxon>Pentapetalae</taxon>
        <taxon>rosids</taxon>
        <taxon>fabids</taxon>
        <taxon>Malpighiales</taxon>
        <taxon>Rhizophoraceae</taxon>
        <taxon>Rhizophora</taxon>
    </lineage>
</organism>
<feature type="compositionally biased region" description="Basic and acidic residues" evidence="1">
    <location>
        <begin position="1"/>
        <end position="15"/>
    </location>
</feature>
<reference evidence="3" key="1">
    <citation type="submission" date="2018-02" db="EMBL/GenBank/DDBJ databases">
        <title>Rhizophora mucronata_Transcriptome.</title>
        <authorList>
            <person name="Meera S.P."/>
            <person name="Sreeshan A."/>
            <person name="Augustine A."/>
        </authorList>
    </citation>
    <scope>NUCLEOTIDE SEQUENCE</scope>
    <source>
        <tissue evidence="3">Leaf</tissue>
    </source>
</reference>
<dbReference type="PANTHER" id="PTHR36374">
    <property type="entry name" value="OS01G0969000 PROTEIN"/>
    <property type="match status" value="1"/>
</dbReference>
<proteinExistence type="predicted"/>
<evidence type="ECO:0000256" key="2">
    <source>
        <dbReference type="SAM" id="Phobius"/>
    </source>
</evidence>
<name>A0A2P2J0G7_RHIMU</name>
<keyword evidence="2" id="KW-0472">Membrane</keyword>
<evidence type="ECO:0000313" key="3">
    <source>
        <dbReference type="EMBL" id="MBW86971.1"/>
    </source>
</evidence>
<protein>
    <submittedName>
        <fullName evidence="3">Uncharacterized protein LOC105648357</fullName>
    </submittedName>
</protein>